<reference evidence="7 8" key="1">
    <citation type="submission" date="2022-04" db="EMBL/GenBank/DDBJ databases">
        <authorList>
            <person name="Ye Y.-Q."/>
            <person name="Du Z.-J."/>
        </authorList>
    </citation>
    <scope>NUCLEOTIDE SEQUENCE [LARGE SCALE GENOMIC DNA]</scope>
    <source>
        <strain evidence="7 8">A6E488</strain>
    </source>
</reference>
<dbReference type="InterPro" id="IPR018660">
    <property type="entry name" value="MliC"/>
</dbReference>
<keyword evidence="8" id="KW-1185">Reference proteome</keyword>
<evidence type="ECO:0000313" key="7">
    <source>
        <dbReference type="EMBL" id="MCT8970464.1"/>
    </source>
</evidence>
<feature type="domain" description="C-type lysozyme inhibitor" evidence="6">
    <location>
        <begin position="33"/>
        <end position="98"/>
    </location>
</feature>
<evidence type="ECO:0000256" key="5">
    <source>
        <dbReference type="SAM" id="SignalP"/>
    </source>
</evidence>
<dbReference type="Proteomes" id="UP001320898">
    <property type="component" value="Unassembled WGS sequence"/>
</dbReference>
<evidence type="ECO:0000259" key="6">
    <source>
        <dbReference type="Pfam" id="PF09864"/>
    </source>
</evidence>
<dbReference type="SUPFAM" id="SSF141488">
    <property type="entry name" value="YdhA-like"/>
    <property type="match status" value="1"/>
</dbReference>
<evidence type="ECO:0000256" key="1">
    <source>
        <dbReference type="ARBA" id="ARBA00022729"/>
    </source>
</evidence>
<protein>
    <submittedName>
        <fullName evidence="7">MliC family protein</fullName>
    </submittedName>
</protein>
<dbReference type="PROSITE" id="PS51257">
    <property type="entry name" value="PROKAR_LIPOPROTEIN"/>
    <property type="match status" value="1"/>
</dbReference>
<dbReference type="RefSeq" id="WP_261614032.1">
    <property type="nucleotide sequence ID" value="NZ_JALIDZ010000001.1"/>
</dbReference>
<evidence type="ECO:0000256" key="4">
    <source>
        <dbReference type="ARBA" id="ARBA00023288"/>
    </source>
</evidence>
<keyword evidence="4" id="KW-0449">Lipoprotein</keyword>
<dbReference type="AlphaFoldDB" id="A0AAW5QSL5"/>
<keyword evidence="3" id="KW-0564">Palmitate</keyword>
<dbReference type="Pfam" id="PF09864">
    <property type="entry name" value="MliC"/>
    <property type="match status" value="1"/>
</dbReference>
<feature type="chain" id="PRO_5043969489" evidence="5">
    <location>
        <begin position="22"/>
        <end position="104"/>
    </location>
</feature>
<dbReference type="InterPro" id="IPR036328">
    <property type="entry name" value="MliC_sf"/>
</dbReference>
<sequence>MGPVRRLALAVAGTVACLAPAQPGQAGQTSVVYGCEGRFKLHVTFDSDAGTATVSASHLGTLTMQAVPSGDGFHYKSGKYQLRGRGNQASWHVGMSKPLPCVAE</sequence>
<proteinExistence type="predicted"/>
<gene>
    <name evidence="7" type="ORF">MUB46_01185</name>
</gene>
<keyword evidence="2" id="KW-0472">Membrane</keyword>
<keyword evidence="1 5" id="KW-0732">Signal</keyword>
<evidence type="ECO:0000256" key="2">
    <source>
        <dbReference type="ARBA" id="ARBA00023136"/>
    </source>
</evidence>
<comment type="caution">
    <text evidence="7">The sequence shown here is derived from an EMBL/GenBank/DDBJ whole genome shotgun (WGS) entry which is preliminary data.</text>
</comment>
<name>A0AAW5QSL5_9HYPH</name>
<dbReference type="Gene3D" id="2.40.128.200">
    <property type="match status" value="1"/>
</dbReference>
<evidence type="ECO:0000313" key="8">
    <source>
        <dbReference type="Proteomes" id="UP001320898"/>
    </source>
</evidence>
<evidence type="ECO:0000256" key="3">
    <source>
        <dbReference type="ARBA" id="ARBA00023139"/>
    </source>
</evidence>
<dbReference type="EMBL" id="JALIDZ010000001">
    <property type="protein sequence ID" value="MCT8970464.1"/>
    <property type="molecule type" value="Genomic_DNA"/>
</dbReference>
<organism evidence="7 8">
    <name type="scientific">Microbaculum marinisediminis</name>
    <dbReference type="NCBI Taxonomy" id="2931392"/>
    <lineage>
        <taxon>Bacteria</taxon>
        <taxon>Pseudomonadati</taxon>
        <taxon>Pseudomonadota</taxon>
        <taxon>Alphaproteobacteria</taxon>
        <taxon>Hyphomicrobiales</taxon>
        <taxon>Tepidamorphaceae</taxon>
        <taxon>Microbaculum</taxon>
    </lineage>
</organism>
<feature type="signal peptide" evidence="5">
    <location>
        <begin position="1"/>
        <end position="21"/>
    </location>
</feature>
<accession>A0AAW5QSL5</accession>